<accession>A0A6G1J780</accession>
<name>A0A6G1J780_9PLEO</name>
<keyword evidence="2" id="KW-1185">Reference proteome</keyword>
<dbReference type="EMBL" id="MU005577">
    <property type="protein sequence ID" value="KAF2686085.1"/>
    <property type="molecule type" value="Genomic_DNA"/>
</dbReference>
<evidence type="ECO:0000313" key="1">
    <source>
        <dbReference type="EMBL" id="KAF2686085.1"/>
    </source>
</evidence>
<dbReference type="Pfam" id="PF26639">
    <property type="entry name" value="Het-6_barrel"/>
    <property type="match status" value="1"/>
</dbReference>
<dbReference type="Proteomes" id="UP000799291">
    <property type="component" value="Unassembled WGS sequence"/>
</dbReference>
<proteinExistence type="predicted"/>
<protein>
    <submittedName>
        <fullName evidence="1">Uncharacterized protein</fullName>
    </submittedName>
</protein>
<gene>
    <name evidence="1" type="ORF">K458DRAFT_416430</name>
</gene>
<dbReference type="OrthoDB" id="2157530at2759"/>
<sequence length="182" mass="20509">MSTPSAREVPYYRKWISEIRNYDGSKPFQGMDIDPFPLGVYERNQKVCYVHHLGGADCGGLCHLCLLRSQELHKSFVKRLQGWRFALTQDGTFCLVPVHAMCGDTIAIVLGMSTPLLLRPCTGGEFCVVGRCYVHGFMDGEAVDDIRQVMDDAGAKEFEGKECNNELWMRLQEEGLQELVLV</sequence>
<evidence type="ECO:0000313" key="2">
    <source>
        <dbReference type="Proteomes" id="UP000799291"/>
    </source>
</evidence>
<reference evidence="1" key="1">
    <citation type="journal article" date="2020" name="Stud. Mycol.">
        <title>101 Dothideomycetes genomes: a test case for predicting lifestyles and emergence of pathogens.</title>
        <authorList>
            <person name="Haridas S."/>
            <person name="Albert R."/>
            <person name="Binder M."/>
            <person name="Bloem J."/>
            <person name="Labutti K."/>
            <person name="Salamov A."/>
            <person name="Andreopoulos B."/>
            <person name="Baker S."/>
            <person name="Barry K."/>
            <person name="Bills G."/>
            <person name="Bluhm B."/>
            <person name="Cannon C."/>
            <person name="Castanera R."/>
            <person name="Culley D."/>
            <person name="Daum C."/>
            <person name="Ezra D."/>
            <person name="Gonzalez J."/>
            <person name="Henrissat B."/>
            <person name="Kuo A."/>
            <person name="Liang C."/>
            <person name="Lipzen A."/>
            <person name="Lutzoni F."/>
            <person name="Magnuson J."/>
            <person name="Mondo S."/>
            <person name="Nolan M."/>
            <person name="Ohm R."/>
            <person name="Pangilinan J."/>
            <person name="Park H.-J."/>
            <person name="Ramirez L."/>
            <person name="Alfaro M."/>
            <person name="Sun H."/>
            <person name="Tritt A."/>
            <person name="Yoshinaga Y."/>
            <person name="Zwiers L.-H."/>
            <person name="Turgeon B."/>
            <person name="Goodwin S."/>
            <person name="Spatafora J."/>
            <person name="Crous P."/>
            <person name="Grigoriev I."/>
        </authorList>
    </citation>
    <scope>NUCLEOTIDE SEQUENCE</scope>
    <source>
        <strain evidence="1">CBS 122367</strain>
    </source>
</reference>
<organism evidence="1 2">
    <name type="scientific">Lentithecium fluviatile CBS 122367</name>
    <dbReference type="NCBI Taxonomy" id="1168545"/>
    <lineage>
        <taxon>Eukaryota</taxon>
        <taxon>Fungi</taxon>
        <taxon>Dikarya</taxon>
        <taxon>Ascomycota</taxon>
        <taxon>Pezizomycotina</taxon>
        <taxon>Dothideomycetes</taxon>
        <taxon>Pleosporomycetidae</taxon>
        <taxon>Pleosporales</taxon>
        <taxon>Massarineae</taxon>
        <taxon>Lentitheciaceae</taxon>
        <taxon>Lentithecium</taxon>
    </lineage>
</organism>
<dbReference type="AlphaFoldDB" id="A0A6G1J780"/>